<dbReference type="Pfam" id="PF12705">
    <property type="entry name" value="PDDEXK_1"/>
    <property type="match status" value="1"/>
</dbReference>
<dbReference type="SUPFAM" id="SSF52540">
    <property type="entry name" value="P-loop containing nucleoside triphosphate hydrolases"/>
    <property type="match status" value="1"/>
</dbReference>
<dbReference type="InterPro" id="IPR014153">
    <property type="entry name" value="Ds_break_AddB"/>
</dbReference>
<dbReference type="InterPro" id="IPR027417">
    <property type="entry name" value="P-loop_NTPase"/>
</dbReference>
<gene>
    <name evidence="2" type="primary">addB</name>
    <name evidence="2" type="ORF">Q4F19_12270</name>
</gene>
<dbReference type="InterPro" id="IPR011604">
    <property type="entry name" value="PDDEXK-like_dom_sf"/>
</dbReference>
<feature type="domain" description="PD-(D/E)XK endonuclease-like" evidence="1">
    <location>
        <begin position="711"/>
        <end position="914"/>
    </location>
</feature>
<name>A0ABT8Y9Z9_9SPHN</name>
<dbReference type="EMBL" id="JAUOTP010000005">
    <property type="protein sequence ID" value="MDO6415158.1"/>
    <property type="molecule type" value="Genomic_DNA"/>
</dbReference>
<dbReference type="InterPro" id="IPR038726">
    <property type="entry name" value="PDDEXK_AddAB-type"/>
</dbReference>
<accession>A0ABT8Y9Z9</accession>
<dbReference type="Gene3D" id="3.90.320.10">
    <property type="match status" value="1"/>
</dbReference>
<keyword evidence="3" id="KW-1185">Reference proteome</keyword>
<evidence type="ECO:0000259" key="1">
    <source>
        <dbReference type="Pfam" id="PF12705"/>
    </source>
</evidence>
<comment type="caution">
    <text evidence="2">The sequence shown here is derived from an EMBL/GenBank/DDBJ whole genome shotgun (WGS) entry which is preliminary data.</text>
</comment>
<dbReference type="NCBIfam" id="TIGR02786">
    <property type="entry name" value="addB_alphas"/>
    <property type="match status" value="1"/>
</dbReference>
<evidence type="ECO:0000313" key="3">
    <source>
        <dbReference type="Proteomes" id="UP001169764"/>
    </source>
</evidence>
<organism evidence="2 3">
    <name type="scientific">Sphingomonas natans</name>
    <dbReference type="NCBI Taxonomy" id="3063330"/>
    <lineage>
        <taxon>Bacteria</taxon>
        <taxon>Pseudomonadati</taxon>
        <taxon>Pseudomonadota</taxon>
        <taxon>Alphaproteobacteria</taxon>
        <taxon>Sphingomonadales</taxon>
        <taxon>Sphingomonadaceae</taxon>
        <taxon>Sphingomonas</taxon>
    </lineage>
</organism>
<protein>
    <submittedName>
        <fullName evidence="2">Double-strand break repair protein AddB</fullName>
    </submittedName>
</protein>
<sequence length="982" mass="105398">MPVADHPQIYTIPPHRAFADALAAGLIARFGGEPLGLARGIVLLPNNRARRAIRDAFVRASGGALLLPRLVSIGDPALDEAIGAALDPVDAPVIPPAIDPVARQLILARLIERAREGSGAGVDAGEAMRLAADLGRTLDQLIVEGVPPENLRDAVPEELAEHWQASLAVLAVVLDQWPVELARRGRIDLADRRNRLIVATAARWRSEPPGGFVVAAGISAAGPAVGELLRTVSRLERGMVVLAGLDRAMPEEEWEALRGAEGIDGIETHPQFGLSRLLERIGVARGEVRLWRPAGAEGARSARSVAIGNAMTPAGFTDKWQVLKPHQRRLSHVRAVELANPAAEAQAIALALREALEVPGRTAALVTPDRALALRVAQHLKRWGIDADDSAGRPLALMPSGTLLLALAEAIAADFAPVPLLALLKHPLVRSGEARTAWLEDVRRLDRALRGPRPGPGLDGIARFLAEGDGWSARDREAARAPWLRISEVLTPFLAPVKPTLGGLLALVREGASALAGDAAWSRPAGRAAADIVAALEEGAPDGPVRIDVATFPALLRAALEQVAVRPPQGGHPRLFIWGLIDARLQRADLMVLGGLNEGVWPALPAPDPWLAPAIRRALGLPGLERRIGAEAEEFAAALGAPQVLLTRSRRDARAPAIASRFWLRLDAMTGRLPRAHQMARWADALDRPEIFAPADQPAPVPPVADRPRRIAVTKLDRLKADPFAFYADAMLRLRTMDAVDADPSPAWRGSAVHAILDAWFKQDQCDPARLRARAEALLGEAAAHPVLRALWSPRLLEAIDWIAATVAEDEAAGRRPIAAEIKGRIALHGIELEGTADRIDRDAAGKLGIVDYKTGKPPSKRAVAEGYSMQLGLLGLIAEQNGFQDVTGLPGTFEYWSLAAKKSELGYRDSPVGLNKKGEGIAPEDFTTRAAGVLGEAVRTWLTGDAPFVAKLHPEYASYGDYDQLMRLDEWYGRVARRTEP</sequence>
<reference evidence="2" key="1">
    <citation type="submission" date="2023-07" db="EMBL/GenBank/DDBJ databases">
        <authorList>
            <person name="Kim M."/>
        </authorList>
    </citation>
    <scope>NUCLEOTIDE SEQUENCE</scope>
    <source>
        <strain evidence="2">BIUV-7</strain>
    </source>
</reference>
<evidence type="ECO:0000313" key="2">
    <source>
        <dbReference type="EMBL" id="MDO6415158.1"/>
    </source>
</evidence>
<dbReference type="RefSeq" id="WP_303542969.1">
    <property type="nucleotide sequence ID" value="NZ_JAUOTP010000005.1"/>
</dbReference>
<proteinExistence type="predicted"/>
<dbReference type="Proteomes" id="UP001169764">
    <property type="component" value="Unassembled WGS sequence"/>
</dbReference>